<evidence type="ECO:0000256" key="2">
    <source>
        <dbReference type="SAM" id="Phobius"/>
    </source>
</evidence>
<evidence type="ECO:0000259" key="3">
    <source>
        <dbReference type="PROSITE" id="PS50198"/>
    </source>
</evidence>
<dbReference type="InterPro" id="IPR000297">
    <property type="entry name" value="PPIase_PpiC"/>
</dbReference>
<keyword evidence="2" id="KW-0472">Membrane</keyword>
<dbReference type="PANTHER" id="PTHR47245">
    <property type="entry name" value="PEPTIDYLPROLYL ISOMERASE"/>
    <property type="match status" value="1"/>
</dbReference>
<dbReference type="PANTHER" id="PTHR47245:SF2">
    <property type="entry name" value="PEPTIDYL-PROLYL CIS-TRANS ISOMERASE HP_0175-RELATED"/>
    <property type="match status" value="1"/>
</dbReference>
<dbReference type="Proteomes" id="UP001597297">
    <property type="component" value="Unassembled WGS sequence"/>
</dbReference>
<name>A0ABW5E3M3_9BACT</name>
<dbReference type="InterPro" id="IPR050245">
    <property type="entry name" value="PrsA_foldase"/>
</dbReference>
<keyword evidence="5" id="KW-1185">Reference proteome</keyword>
<keyword evidence="2" id="KW-1133">Transmembrane helix</keyword>
<feature type="domain" description="PpiC" evidence="3">
    <location>
        <begin position="202"/>
        <end position="298"/>
    </location>
</feature>
<proteinExistence type="predicted"/>
<gene>
    <name evidence="4" type="ORF">ACFSQZ_12135</name>
</gene>
<evidence type="ECO:0000313" key="5">
    <source>
        <dbReference type="Proteomes" id="UP001597297"/>
    </source>
</evidence>
<comment type="caution">
    <text evidence="4">The sequence shown here is derived from an EMBL/GenBank/DDBJ whole genome shotgun (WGS) entry which is preliminary data.</text>
</comment>
<dbReference type="GO" id="GO:0016853">
    <property type="term" value="F:isomerase activity"/>
    <property type="evidence" value="ECO:0007669"/>
    <property type="project" value="UniProtKB-KW"/>
</dbReference>
<feature type="transmembrane region" description="Helical" evidence="2">
    <location>
        <begin position="7"/>
        <end position="28"/>
    </location>
</feature>
<evidence type="ECO:0000313" key="4">
    <source>
        <dbReference type="EMBL" id="MFD2277221.1"/>
    </source>
</evidence>
<accession>A0ABW5E3M3</accession>
<organism evidence="4 5">
    <name type="scientific">Rubritalea spongiae</name>
    <dbReference type="NCBI Taxonomy" id="430797"/>
    <lineage>
        <taxon>Bacteria</taxon>
        <taxon>Pseudomonadati</taxon>
        <taxon>Verrucomicrobiota</taxon>
        <taxon>Verrucomicrobiia</taxon>
        <taxon>Verrucomicrobiales</taxon>
        <taxon>Rubritaleaceae</taxon>
        <taxon>Rubritalea</taxon>
    </lineage>
</organism>
<keyword evidence="1 4" id="KW-0413">Isomerase</keyword>
<reference evidence="5" key="1">
    <citation type="journal article" date="2019" name="Int. J. Syst. Evol. Microbiol.">
        <title>The Global Catalogue of Microorganisms (GCM) 10K type strain sequencing project: providing services to taxonomists for standard genome sequencing and annotation.</title>
        <authorList>
            <consortium name="The Broad Institute Genomics Platform"/>
            <consortium name="The Broad Institute Genome Sequencing Center for Infectious Disease"/>
            <person name="Wu L."/>
            <person name="Ma J."/>
        </authorList>
    </citation>
    <scope>NUCLEOTIDE SEQUENCE [LARGE SCALE GENOMIC DNA]</scope>
    <source>
        <strain evidence="5">JCM 16545</strain>
    </source>
</reference>
<dbReference type="InterPro" id="IPR046357">
    <property type="entry name" value="PPIase_dom_sf"/>
</dbReference>
<dbReference type="SUPFAM" id="SSF109998">
    <property type="entry name" value="Triger factor/SurA peptide-binding domain-like"/>
    <property type="match status" value="1"/>
</dbReference>
<dbReference type="InterPro" id="IPR027304">
    <property type="entry name" value="Trigger_fact/SurA_dom_sf"/>
</dbReference>
<sequence length="355" mass="41101">MKMGKKFVVRLIAWSALMLYLLCDLIFFTGPLKKQVDKMHNSHVKKMQLDQDRDIIARVFTVPIYLSQVDYGVDEYLWRNGRNRAELTAAERATLRIKVLDELIDHSILREKIALNDDTFPVSQAEITSAIQRFTSRFSTPQQMADTLKGFGFKHKKELEFRIAARLQQNKYIDSKIAPAIAVSVDEARAWYSDHREELTTPERIKARHIFLSKLNHNEQQALAKLEQAKLKLTSTNFDELAKKLSADPRTSQAGGDLQWMQRERLPNDFAEQAFALPLDQPRIIETKIGWHLIVVTAKRSAELANFEQLKPEIIAALETSRRKDAIAQYRQNLRAQHYEKIIVHSELIESPWTH</sequence>
<dbReference type="EMBL" id="JBHUJC010000041">
    <property type="protein sequence ID" value="MFD2277221.1"/>
    <property type="molecule type" value="Genomic_DNA"/>
</dbReference>
<evidence type="ECO:0000256" key="1">
    <source>
        <dbReference type="PROSITE-ProRule" id="PRU00278"/>
    </source>
</evidence>
<dbReference type="Gene3D" id="3.10.50.40">
    <property type="match status" value="1"/>
</dbReference>
<dbReference type="SUPFAM" id="SSF54534">
    <property type="entry name" value="FKBP-like"/>
    <property type="match status" value="1"/>
</dbReference>
<keyword evidence="1" id="KW-0697">Rotamase</keyword>
<protein>
    <submittedName>
        <fullName evidence="4">Peptidylprolyl isomerase</fullName>
    </submittedName>
</protein>
<dbReference type="PROSITE" id="PS50198">
    <property type="entry name" value="PPIC_PPIASE_2"/>
    <property type="match status" value="1"/>
</dbReference>
<dbReference type="Gene3D" id="1.10.4030.10">
    <property type="entry name" value="Porin chaperone SurA, peptide-binding domain"/>
    <property type="match status" value="1"/>
</dbReference>
<keyword evidence="2" id="KW-0812">Transmembrane</keyword>
<dbReference type="Pfam" id="PF13616">
    <property type="entry name" value="Rotamase_3"/>
    <property type="match status" value="1"/>
</dbReference>